<comment type="caution">
    <text evidence="5">The sequence shown here is derived from an EMBL/GenBank/DDBJ whole genome shotgun (WGS) entry which is preliminary data.</text>
</comment>
<dbReference type="Proteomes" id="UP001146468">
    <property type="component" value="Unassembled WGS sequence"/>
</dbReference>
<keyword evidence="1" id="KW-0067">ATP-binding</keyword>
<evidence type="ECO:0000313" key="6">
    <source>
        <dbReference type="Proteomes" id="UP001146468"/>
    </source>
</evidence>
<dbReference type="PROSITE" id="PS51459">
    <property type="entry name" value="FIDO"/>
    <property type="match status" value="1"/>
</dbReference>
<feature type="binding site" evidence="3">
    <location>
        <begin position="224"/>
        <end position="231"/>
    </location>
    <ligand>
        <name>ATP</name>
        <dbReference type="ChEBI" id="CHEBI:30616"/>
    </ligand>
</feature>
<dbReference type="AlphaFoldDB" id="A0A9X3LV73"/>
<feature type="binding site" evidence="1">
    <location>
        <position position="262"/>
    </location>
    <ligand>
        <name>ATP</name>
        <dbReference type="ChEBI" id="CHEBI:30616"/>
    </ligand>
</feature>
<keyword evidence="6" id="KW-1185">Reference proteome</keyword>
<protein>
    <submittedName>
        <fullName evidence="5">Fic family protein</fullName>
    </submittedName>
</protein>
<dbReference type="PANTHER" id="PTHR13504">
    <property type="entry name" value="FIDO DOMAIN-CONTAINING PROTEIN DDB_G0283145"/>
    <property type="match status" value="1"/>
</dbReference>
<dbReference type="GO" id="GO:0005524">
    <property type="term" value="F:ATP binding"/>
    <property type="evidence" value="ECO:0007669"/>
    <property type="project" value="UniProtKB-KW"/>
</dbReference>
<dbReference type="PIRSF" id="PIRSF038925">
    <property type="entry name" value="AMP-prot_trans"/>
    <property type="match status" value="1"/>
</dbReference>
<proteinExistence type="predicted"/>
<feature type="binding site" evidence="1">
    <location>
        <position position="94"/>
    </location>
    <ligand>
        <name>ATP</name>
        <dbReference type="ChEBI" id="CHEBI:30616"/>
    </ligand>
</feature>
<sequence>MSILAEKIDISRGYVYSFDMSEKTLPGFDPNRPFNDLPSLPPQQELETARVLKAVIDARSELAALNTACRLIPNPEIITSTIPLREAQASTEIENIVTTNDELFRAQWSVDLEPTPATKEALRYRDALRRGVELAEQRPVSEKIAVEVCSVLQGNQAVVRSTLGTFIGDPVTGKRAYTPPEGQDVIQRHLAAWERYLYSDHGLDPLVLMAAVHYQFEAIHPFYDGNGRTGRILNILLLLQENVLSLPVLYLSGTIVDNKEEYYRLLSAVTSRGAWEDWIIFMVNAVAESARSTSLLIDDLRGLQDTTTSRVRAAGVTPAAELTELLFVQPYIRISDVIDAGLAQRQTASLWLSQLVDAGVLDEQRIGRSKVFLNKDALGILTRR</sequence>
<dbReference type="InterPro" id="IPR036597">
    <property type="entry name" value="Fido-like_dom_sf"/>
</dbReference>
<feature type="binding site" evidence="1">
    <location>
        <begin position="225"/>
        <end position="231"/>
    </location>
    <ligand>
        <name>ATP</name>
        <dbReference type="ChEBI" id="CHEBI:30616"/>
    </ligand>
</feature>
<dbReference type="Gene3D" id="1.10.3290.10">
    <property type="entry name" value="Fido-like domain"/>
    <property type="match status" value="1"/>
</dbReference>
<feature type="domain" description="Fido" evidence="4">
    <location>
        <begin position="146"/>
        <end position="284"/>
    </location>
</feature>
<name>A0A9X3LV73_9CORY</name>
<dbReference type="SUPFAM" id="SSF140931">
    <property type="entry name" value="Fic-like"/>
    <property type="match status" value="1"/>
</dbReference>
<organism evidence="5 6">
    <name type="scientific">Corynebacterium meitnerae</name>
    <dbReference type="NCBI Taxonomy" id="2913498"/>
    <lineage>
        <taxon>Bacteria</taxon>
        <taxon>Bacillati</taxon>
        <taxon>Actinomycetota</taxon>
        <taxon>Actinomycetes</taxon>
        <taxon>Mycobacteriales</taxon>
        <taxon>Corynebacteriaceae</taxon>
        <taxon>Corynebacterium</taxon>
    </lineage>
</organism>
<dbReference type="InterPro" id="IPR026287">
    <property type="entry name" value="SoFic-like"/>
</dbReference>
<dbReference type="PANTHER" id="PTHR13504:SF35">
    <property type="entry name" value="PROTEIN ADENYLYLTRANSFERASE SOFIC"/>
    <property type="match status" value="1"/>
</dbReference>
<feature type="binding site" evidence="3">
    <location>
        <begin position="262"/>
        <end position="263"/>
    </location>
    <ligand>
        <name>ATP</name>
        <dbReference type="ChEBI" id="CHEBI:30616"/>
    </ligand>
</feature>
<gene>
    <name evidence="5" type="ORF">L8U60_10020</name>
</gene>
<feature type="active site" evidence="2">
    <location>
        <position position="220"/>
    </location>
</feature>
<dbReference type="Pfam" id="PF21248">
    <property type="entry name" value="SoFic-like_C"/>
    <property type="match status" value="1"/>
</dbReference>
<dbReference type="Pfam" id="PF13784">
    <property type="entry name" value="Fic_N"/>
    <property type="match status" value="1"/>
</dbReference>
<keyword evidence="1" id="KW-0547">Nucleotide-binding</keyword>
<dbReference type="InterPro" id="IPR048770">
    <property type="entry name" value="SoFic-like_C"/>
</dbReference>
<evidence type="ECO:0000259" key="4">
    <source>
        <dbReference type="PROSITE" id="PS51459"/>
    </source>
</evidence>
<evidence type="ECO:0000256" key="1">
    <source>
        <dbReference type="PIRSR" id="PIRSR038925-1"/>
    </source>
</evidence>
<dbReference type="EMBL" id="JAKMUS010000021">
    <property type="protein sequence ID" value="MCZ9294822.1"/>
    <property type="molecule type" value="Genomic_DNA"/>
</dbReference>
<evidence type="ECO:0000256" key="2">
    <source>
        <dbReference type="PIRSR" id="PIRSR640198-1"/>
    </source>
</evidence>
<accession>A0A9X3LV73</accession>
<dbReference type="InterPro" id="IPR025758">
    <property type="entry name" value="Fic/DOC_N"/>
</dbReference>
<reference evidence="5" key="1">
    <citation type="submission" date="2022-02" db="EMBL/GenBank/DDBJ databases">
        <title>Corynebacterium sp. from urogenital microbiome.</title>
        <authorList>
            <person name="Cappelli E.A."/>
            <person name="Ribeiro T.G."/>
            <person name="Peixe L."/>
        </authorList>
    </citation>
    <scope>NUCLEOTIDE SEQUENCE</scope>
    <source>
        <strain evidence="5">C8Ua_172</strain>
    </source>
</reference>
<dbReference type="InterPro" id="IPR040198">
    <property type="entry name" value="Fido_containing"/>
</dbReference>
<dbReference type="RefSeq" id="WP_269966239.1">
    <property type="nucleotide sequence ID" value="NZ_JAKMUS010000021.1"/>
</dbReference>
<feature type="binding site" evidence="1">
    <location>
        <position position="220"/>
    </location>
    <ligand>
        <name>ATP</name>
        <dbReference type="ChEBI" id="CHEBI:30616"/>
    </ligand>
</feature>
<evidence type="ECO:0000313" key="5">
    <source>
        <dbReference type="EMBL" id="MCZ9294822.1"/>
    </source>
</evidence>
<dbReference type="InterPro" id="IPR003812">
    <property type="entry name" value="Fido"/>
</dbReference>
<dbReference type="Pfam" id="PF02661">
    <property type="entry name" value="Fic"/>
    <property type="match status" value="1"/>
</dbReference>
<evidence type="ECO:0000256" key="3">
    <source>
        <dbReference type="PIRSR" id="PIRSR640198-2"/>
    </source>
</evidence>